<evidence type="ECO:0000313" key="2">
    <source>
        <dbReference type="Proteomes" id="UP000790709"/>
    </source>
</evidence>
<comment type="caution">
    <text evidence="1">The sequence shown here is derived from an EMBL/GenBank/DDBJ whole genome shotgun (WGS) entry which is preliminary data.</text>
</comment>
<protein>
    <submittedName>
        <fullName evidence="1">Uncharacterized protein</fullName>
    </submittedName>
</protein>
<dbReference type="Proteomes" id="UP000790709">
    <property type="component" value="Unassembled WGS sequence"/>
</dbReference>
<name>A0ACB8BXK3_9AGAM</name>
<sequence>MAVPGKTKSVDELSDSCFVRVRPGGAGDETPFWTSKLCTNLGRVADLNLAVVGGRVETRLNTNIRDWHTTPRSPVYPGPDEFPARNLPLKDVVASTQWPHLSEVYWRREILPEVPLPNPQIPIPLPITSKARVHHYKQREAEHFHLIRVQASLELVIVKDGSNYC</sequence>
<reference evidence="1" key="1">
    <citation type="journal article" date="2021" name="New Phytol.">
        <title>Evolutionary innovations through gain and loss of genes in the ectomycorrhizal Boletales.</title>
        <authorList>
            <person name="Wu G."/>
            <person name="Miyauchi S."/>
            <person name="Morin E."/>
            <person name="Kuo A."/>
            <person name="Drula E."/>
            <person name="Varga T."/>
            <person name="Kohler A."/>
            <person name="Feng B."/>
            <person name="Cao Y."/>
            <person name="Lipzen A."/>
            <person name="Daum C."/>
            <person name="Hundley H."/>
            <person name="Pangilinan J."/>
            <person name="Johnson J."/>
            <person name="Barry K."/>
            <person name="LaButti K."/>
            <person name="Ng V."/>
            <person name="Ahrendt S."/>
            <person name="Min B."/>
            <person name="Choi I.G."/>
            <person name="Park H."/>
            <person name="Plett J.M."/>
            <person name="Magnuson J."/>
            <person name="Spatafora J.W."/>
            <person name="Nagy L.G."/>
            <person name="Henrissat B."/>
            <person name="Grigoriev I.V."/>
            <person name="Yang Z.L."/>
            <person name="Xu J."/>
            <person name="Martin F.M."/>
        </authorList>
    </citation>
    <scope>NUCLEOTIDE SEQUENCE</scope>
    <source>
        <strain evidence="1">KUC20120723A-06</strain>
    </source>
</reference>
<evidence type="ECO:0000313" key="1">
    <source>
        <dbReference type="EMBL" id="KAH7930651.1"/>
    </source>
</evidence>
<keyword evidence="2" id="KW-1185">Reference proteome</keyword>
<organism evidence="1 2">
    <name type="scientific">Leucogyrophana mollusca</name>
    <dbReference type="NCBI Taxonomy" id="85980"/>
    <lineage>
        <taxon>Eukaryota</taxon>
        <taxon>Fungi</taxon>
        <taxon>Dikarya</taxon>
        <taxon>Basidiomycota</taxon>
        <taxon>Agaricomycotina</taxon>
        <taxon>Agaricomycetes</taxon>
        <taxon>Agaricomycetidae</taxon>
        <taxon>Boletales</taxon>
        <taxon>Boletales incertae sedis</taxon>
        <taxon>Leucogyrophana</taxon>
    </lineage>
</organism>
<proteinExistence type="predicted"/>
<dbReference type="EMBL" id="MU266330">
    <property type="protein sequence ID" value="KAH7930651.1"/>
    <property type="molecule type" value="Genomic_DNA"/>
</dbReference>
<accession>A0ACB8BXK3</accession>
<gene>
    <name evidence="1" type="ORF">BV22DRAFT_1116027</name>
</gene>